<dbReference type="Pfam" id="PF03255">
    <property type="entry name" value="ACCA"/>
    <property type="match status" value="1"/>
</dbReference>
<evidence type="ECO:0000256" key="9">
    <source>
        <dbReference type="ARBA" id="ARBA00049152"/>
    </source>
</evidence>
<evidence type="ECO:0000259" key="12">
    <source>
        <dbReference type="PROSITE" id="PS50989"/>
    </source>
</evidence>
<comment type="subcellular location">
    <subcellularLocation>
        <location evidence="10">Cytoplasm</location>
    </subcellularLocation>
</comment>
<comment type="caution">
    <text evidence="13">The sequence shown here is derived from an EMBL/GenBank/DDBJ whole genome shotgun (WGS) entry which is preliminary data.</text>
</comment>
<feature type="domain" description="CoA carboxyltransferase C-terminal" evidence="12">
    <location>
        <begin position="29"/>
        <end position="286"/>
    </location>
</feature>
<keyword evidence="6 10" id="KW-0067">ATP-binding</keyword>
<evidence type="ECO:0000313" key="14">
    <source>
        <dbReference type="Proteomes" id="UP000234857"/>
    </source>
</evidence>
<dbReference type="GO" id="GO:0016743">
    <property type="term" value="F:carboxyl- or carbamoyltransferase activity"/>
    <property type="evidence" value="ECO:0007669"/>
    <property type="project" value="UniProtKB-UniRule"/>
</dbReference>
<dbReference type="PRINTS" id="PR01069">
    <property type="entry name" value="ACCCTRFRASEA"/>
</dbReference>
<dbReference type="PROSITE" id="PS50989">
    <property type="entry name" value="COA_CT_CTER"/>
    <property type="match status" value="1"/>
</dbReference>
<keyword evidence="2 10" id="KW-0444">Lipid biosynthesis</keyword>
<dbReference type="NCBIfam" id="TIGR00513">
    <property type="entry name" value="accA"/>
    <property type="match status" value="1"/>
</dbReference>
<dbReference type="InterPro" id="IPR011763">
    <property type="entry name" value="COA_CT_C"/>
</dbReference>
<dbReference type="GO" id="GO:0009317">
    <property type="term" value="C:acetyl-CoA carboxylase complex"/>
    <property type="evidence" value="ECO:0007669"/>
    <property type="project" value="InterPro"/>
</dbReference>
<keyword evidence="3 10" id="KW-0808">Transferase</keyword>
<dbReference type="PANTHER" id="PTHR42853:SF3">
    <property type="entry name" value="ACETYL-COENZYME A CARBOXYLASE CARBOXYL TRANSFERASE SUBUNIT ALPHA, CHLOROPLASTIC"/>
    <property type="match status" value="1"/>
</dbReference>
<dbReference type="InterPro" id="IPR001095">
    <property type="entry name" value="Acetyl_CoA_COase_a_su"/>
</dbReference>
<dbReference type="InterPro" id="IPR029045">
    <property type="entry name" value="ClpP/crotonase-like_dom_sf"/>
</dbReference>
<evidence type="ECO:0000256" key="8">
    <source>
        <dbReference type="ARBA" id="ARBA00023160"/>
    </source>
</evidence>
<dbReference type="HAMAP" id="MF_00823">
    <property type="entry name" value="AcetylCoA_CT_alpha"/>
    <property type="match status" value="1"/>
</dbReference>
<evidence type="ECO:0000256" key="2">
    <source>
        <dbReference type="ARBA" id="ARBA00022516"/>
    </source>
</evidence>
<organism evidence="13 14">
    <name type="scientific">Muiribacterium halophilum</name>
    <dbReference type="NCBI Taxonomy" id="2053465"/>
    <lineage>
        <taxon>Bacteria</taxon>
        <taxon>Candidatus Muiribacteriota</taxon>
        <taxon>Candidatus Muiribacteriia</taxon>
        <taxon>Candidatus Muiribacteriales</taxon>
        <taxon>Candidatus Muiribacteriaceae</taxon>
        <taxon>Candidatus Muiribacterium</taxon>
    </lineage>
</organism>
<evidence type="ECO:0000256" key="4">
    <source>
        <dbReference type="ARBA" id="ARBA00022741"/>
    </source>
</evidence>
<sequence>MQINKEKKIKEIDQEIEKLKELEKREKISLDDAINALMERKKSLLNKLDFWDRVFLARHPDRPYTLYYIENMFAEFTQFHGDRLFGDDLSMITGFAKLDGIDVCVVGHQKGRGTENKIERNFGMPHPEGYRKAARIFKLADKFNIPIITLIDTPGAYPGIEAEKRGQAVAIAENLKLMFKLDVPIIACIIGEGGSGGALGIAVADHIAMLENSVYSVISPEGCASIIWRDASYAREAASNLKITAKDLIELKVIDHIIKEPAGGAQNDPRLVYDTLKDHLKNIISELKDKENLKAQRIEKFRRLGIFK</sequence>
<dbReference type="NCBIfam" id="NF041504">
    <property type="entry name" value="AccA_sub"/>
    <property type="match status" value="1"/>
</dbReference>
<keyword evidence="4 10" id="KW-0547">Nucleotide-binding</keyword>
<comment type="catalytic activity">
    <reaction evidence="9 10">
        <text>N(6)-carboxybiotinyl-L-lysyl-[protein] + acetyl-CoA = N(6)-biotinyl-L-lysyl-[protein] + malonyl-CoA</text>
        <dbReference type="Rhea" id="RHEA:54728"/>
        <dbReference type="Rhea" id="RHEA-COMP:10505"/>
        <dbReference type="Rhea" id="RHEA-COMP:10506"/>
        <dbReference type="ChEBI" id="CHEBI:57288"/>
        <dbReference type="ChEBI" id="CHEBI:57384"/>
        <dbReference type="ChEBI" id="CHEBI:83144"/>
        <dbReference type="ChEBI" id="CHEBI:83145"/>
        <dbReference type="EC" id="2.1.3.15"/>
    </reaction>
</comment>
<protein>
    <recommendedName>
        <fullName evidence="10">Acetyl-coenzyme A carboxylase carboxyl transferase subunit alpha</fullName>
        <shortName evidence="10">ACCase subunit alpha</shortName>
        <shortName evidence="10">Acetyl-CoA carboxylase carboxyltransferase subunit alpha</shortName>
        <ecNumber evidence="10">2.1.3.15</ecNumber>
    </recommendedName>
</protein>
<dbReference type="Proteomes" id="UP000234857">
    <property type="component" value="Unassembled WGS sequence"/>
</dbReference>
<comment type="subunit">
    <text evidence="10">Acetyl-CoA carboxylase is a heterohexamer composed of biotin carboxyl carrier protein (AccB), biotin carboxylase (AccC) and two subunits each of ACCase subunit alpha (AccA) and ACCase subunit beta (AccD).</text>
</comment>
<evidence type="ECO:0000256" key="3">
    <source>
        <dbReference type="ARBA" id="ARBA00022679"/>
    </source>
</evidence>
<keyword evidence="11" id="KW-0175">Coiled coil</keyword>
<dbReference type="PANTHER" id="PTHR42853">
    <property type="entry name" value="ACETYL-COENZYME A CARBOXYLASE CARBOXYL TRANSFERASE SUBUNIT ALPHA"/>
    <property type="match status" value="1"/>
</dbReference>
<gene>
    <name evidence="10" type="primary">accA</name>
    <name evidence="13" type="ORF">C0601_05880</name>
</gene>
<evidence type="ECO:0000313" key="13">
    <source>
        <dbReference type="EMBL" id="PLX18010.1"/>
    </source>
</evidence>
<dbReference type="NCBIfam" id="NF004344">
    <property type="entry name" value="PRK05724.1"/>
    <property type="match status" value="1"/>
</dbReference>
<reference evidence="13 14" key="1">
    <citation type="submission" date="2017-11" db="EMBL/GenBank/DDBJ databases">
        <title>Genome-resolved metagenomics identifies genetic mobility, metabolic interactions, and unexpected diversity in perchlorate-reducing communities.</title>
        <authorList>
            <person name="Barnum T.P."/>
            <person name="Figueroa I.A."/>
            <person name="Carlstrom C.I."/>
            <person name="Lucas L.N."/>
            <person name="Engelbrektson A.L."/>
            <person name="Coates J.D."/>
        </authorList>
    </citation>
    <scope>NUCLEOTIDE SEQUENCE [LARGE SCALE GENOMIC DNA]</scope>
    <source>
        <strain evidence="13">BM706</strain>
    </source>
</reference>
<comment type="function">
    <text evidence="10">Component of the acetyl coenzyme A carboxylase (ACC) complex. First, biotin carboxylase catalyzes the carboxylation of biotin on its carrier protein (BCCP) and then the CO(2) group is transferred by the carboxyltransferase to acetyl-CoA to form malonyl-CoA.</text>
</comment>
<evidence type="ECO:0000256" key="5">
    <source>
        <dbReference type="ARBA" id="ARBA00022832"/>
    </source>
</evidence>
<dbReference type="GO" id="GO:0005524">
    <property type="term" value="F:ATP binding"/>
    <property type="evidence" value="ECO:0007669"/>
    <property type="project" value="UniProtKB-KW"/>
</dbReference>
<dbReference type="GO" id="GO:0006633">
    <property type="term" value="P:fatty acid biosynthetic process"/>
    <property type="evidence" value="ECO:0007669"/>
    <property type="project" value="UniProtKB-KW"/>
</dbReference>
<evidence type="ECO:0000256" key="6">
    <source>
        <dbReference type="ARBA" id="ARBA00022840"/>
    </source>
</evidence>
<proteinExistence type="inferred from homology"/>
<keyword evidence="7 10" id="KW-0443">Lipid metabolism</keyword>
<dbReference type="SUPFAM" id="SSF52096">
    <property type="entry name" value="ClpP/crotonase"/>
    <property type="match status" value="1"/>
</dbReference>
<comment type="similarity">
    <text evidence="10">Belongs to the AccA family.</text>
</comment>
<keyword evidence="8 10" id="KW-0275">Fatty acid biosynthesis</keyword>
<dbReference type="GO" id="GO:0003989">
    <property type="term" value="F:acetyl-CoA carboxylase activity"/>
    <property type="evidence" value="ECO:0007669"/>
    <property type="project" value="InterPro"/>
</dbReference>
<dbReference type="Gene3D" id="3.90.226.10">
    <property type="entry name" value="2-enoyl-CoA Hydratase, Chain A, domain 1"/>
    <property type="match status" value="1"/>
</dbReference>
<evidence type="ECO:0000256" key="1">
    <source>
        <dbReference type="ARBA" id="ARBA00004956"/>
    </source>
</evidence>
<accession>A0A2N5ZH37</accession>
<dbReference type="EMBL" id="PKTG01000075">
    <property type="protein sequence ID" value="PLX18010.1"/>
    <property type="molecule type" value="Genomic_DNA"/>
</dbReference>
<name>A0A2N5ZH37_MUIH1</name>
<feature type="coiled-coil region" evidence="11">
    <location>
        <begin position="2"/>
        <end position="29"/>
    </location>
</feature>
<evidence type="ECO:0000256" key="11">
    <source>
        <dbReference type="SAM" id="Coils"/>
    </source>
</evidence>
<dbReference type="EC" id="2.1.3.15" evidence="10"/>
<dbReference type="GO" id="GO:2001295">
    <property type="term" value="P:malonyl-CoA biosynthetic process"/>
    <property type="evidence" value="ECO:0007669"/>
    <property type="project" value="UniProtKB-UniRule"/>
</dbReference>
<evidence type="ECO:0000256" key="7">
    <source>
        <dbReference type="ARBA" id="ARBA00023098"/>
    </source>
</evidence>
<evidence type="ECO:0000256" key="10">
    <source>
        <dbReference type="HAMAP-Rule" id="MF_00823"/>
    </source>
</evidence>
<comment type="pathway">
    <text evidence="1 10">Lipid metabolism; malonyl-CoA biosynthesis; malonyl-CoA from acetyl-CoA: step 1/1.</text>
</comment>
<dbReference type="AlphaFoldDB" id="A0A2N5ZH37"/>
<keyword evidence="10" id="KW-0963">Cytoplasm</keyword>
<dbReference type="UniPathway" id="UPA00655">
    <property type="reaction ID" value="UER00711"/>
</dbReference>
<keyword evidence="5 10" id="KW-0276">Fatty acid metabolism</keyword>